<dbReference type="InterPro" id="IPR039697">
    <property type="entry name" value="Alcohol_dehydrogenase_Fe"/>
</dbReference>
<reference evidence="8" key="1">
    <citation type="journal article" date="2019" name="Int. J. Syst. Evol. Microbiol.">
        <title>The Global Catalogue of Microorganisms (GCM) 10K type strain sequencing project: providing services to taxonomists for standard genome sequencing and annotation.</title>
        <authorList>
            <consortium name="The Broad Institute Genomics Platform"/>
            <consortium name="The Broad Institute Genome Sequencing Center for Infectious Disease"/>
            <person name="Wu L."/>
            <person name="Ma J."/>
        </authorList>
    </citation>
    <scope>NUCLEOTIDE SEQUENCE [LARGE SCALE GENOMIC DNA]</scope>
    <source>
        <strain evidence="8">JCM 19134</strain>
    </source>
</reference>
<dbReference type="InterPro" id="IPR001670">
    <property type="entry name" value="ADH_Fe/GldA"/>
</dbReference>
<dbReference type="Pfam" id="PF25137">
    <property type="entry name" value="ADH_Fe_C"/>
    <property type="match status" value="1"/>
</dbReference>
<dbReference type="EMBL" id="BAABLX010000070">
    <property type="protein sequence ID" value="GAA4955726.1"/>
    <property type="molecule type" value="Genomic_DNA"/>
</dbReference>
<keyword evidence="8" id="KW-1185">Reference proteome</keyword>
<evidence type="ECO:0000259" key="5">
    <source>
        <dbReference type="Pfam" id="PF00465"/>
    </source>
</evidence>
<comment type="caution">
    <text evidence="7">The sequence shown here is derived from an EMBL/GenBank/DDBJ whole genome shotgun (WGS) entry which is preliminary data.</text>
</comment>
<sequence length="398" mass="41602">MSSTGAFQYWQRSMIHAGPGTVIRLPGLFSGLGSKNVLLVSDQGLKDVGIVDKVAALFDEQRGPGGVRLASVFTDTAPDAESGCIDECLKMARATGADGLLAVGGGSVLDSVKLVKLAMYSGVDSVAQLLKSPVKMMHWPEVQYMGVPHISVPTTAGTGAEVTNGAVIYNKDLGIKHLIVSHYLESDIAVLDAHMTTGLPPMLTAATGMDALTHAVEIMGHPNTGDFTLAHAETSAKIILENLPKVVADGSNLLARQAMLNASAMACSAVVNDFGAVPVHNFAHAFGAACHIHHGEANGVLLPIVMEEFADFYVPVADRLKGVFGVEGEGRDAVLACAAAISGLLEATGHPRDFARHDIPESKLPEIAAAIAGDPIAAFLPLPMDLIETVCRRVCGWS</sequence>
<evidence type="ECO:0000259" key="6">
    <source>
        <dbReference type="Pfam" id="PF25137"/>
    </source>
</evidence>
<feature type="domain" description="Fe-containing alcohol dehydrogenase-like C-terminal" evidence="6">
    <location>
        <begin position="204"/>
        <end position="372"/>
    </location>
</feature>
<dbReference type="Pfam" id="PF00465">
    <property type="entry name" value="Fe-ADH"/>
    <property type="match status" value="1"/>
</dbReference>
<organism evidence="7 8">
    <name type="scientific">Halioxenophilus aromaticivorans</name>
    <dbReference type="NCBI Taxonomy" id="1306992"/>
    <lineage>
        <taxon>Bacteria</taxon>
        <taxon>Pseudomonadati</taxon>
        <taxon>Pseudomonadota</taxon>
        <taxon>Gammaproteobacteria</taxon>
        <taxon>Alteromonadales</taxon>
        <taxon>Alteromonadaceae</taxon>
        <taxon>Halioxenophilus</taxon>
    </lineage>
</organism>
<protein>
    <submittedName>
        <fullName evidence="7">Iron-containing alcohol dehydrogenase</fullName>
    </submittedName>
</protein>
<comment type="cofactor">
    <cofactor evidence="1">
        <name>Fe cation</name>
        <dbReference type="ChEBI" id="CHEBI:24875"/>
    </cofactor>
</comment>
<feature type="domain" description="Alcohol dehydrogenase iron-type/glycerol dehydrogenase GldA" evidence="5">
    <location>
        <begin position="15"/>
        <end position="192"/>
    </location>
</feature>
<dbReference type="FunFam" id="3.40.50.1970:FF:000003">
    <property type="entry name" value="Alcohol dehydrogenase, iron-containing"/>
    <property type="match status" value="1"/>
</dbReference>
<dbReference type="GO" id="GO:0004022">
    <property type="term" value="F:alcohol dehydrogenase (NAD+) activity"/>
    <property type="evidence" value="ECO:0007669"/>
    <property type="project" value="TreeGrafter"/>
</dbReference>
<dbReference type="Proteomes" id="UP001409585">
    <property type="component" value="Unassembled WGS sequence"/>
</dbReference>
<evidence type="ECO:0000256" key="4">
    <source>
        <dbReference type="ARBA" id="ARBA00023027"/>
    </source>
</evidence>
<keyword evidence="4" id="KW-0520">NAD</keyword>
<comment type="similarity">
    <text evidence="2">Belongs to the iron-containing alcohol dehydrogenase family.</text>
</comment>
<evidence type="ECO:0000256" key="1">
    <source>
        <dbReference type="ARBA" id="ARBA00001962"/>
    </source>
</evidence>
<accession>A0AAV3U7L8</accession>
<evidence type="ECO:0000313" key="7">
    <source>
        <dbReference type="EMBL" id="GAA4955726.1"/>
    </source>
</evidence>
<gene>
    <name evidence="7" type="ORF">GCM10025791_39970</name>
</gene>
<dbReference type="AlphaFoldDB" id="A0AAV3U7L8"/>
<dbReference type="RefSeq" id="WP_027951045.1">
    <property type="nucleotide sequence ID" value="NZ_AP031496.1"/>
</dbReference>
<dbReference type="InterPro" id="IPR018211">
    <property type="entry name" value="ADH_Fe_CS"/>
</dbReference>
<dbReference type="PROSITE" id="PS00913">
    <property type="entry name" value="ADH_IRON_1"/>
    <property type="match status" value="1"/>
</dbReference>
<evidence type="ECO:0000256" key="3">
    <source>
        <dbReference type="ARBA" id="ARBA00023002"/>
    </source>
</evidence>
<dbReference type="PANTHER" id="PTHR11496:SF102">
    <property type="entry name" value="ALCOHOL DEHYDROGENASE 4"/>
    <property type="match status" value="1"/>
</dbReference>
<dbReference type="Gene3D" id="3.40.50.1970">
    <property type="match status" value="1"/>
</dbReference>
<dbReference type="PANTHER" id="PTHR11496">
    <property type="entry name" value="ALCOHOL DEHYDROGENASE"/>
    <property type="match status" value="1"/>
</dbReference>
<keyword evidence="3" id="KW-0560">Oxidoreductase</keyword>
<dbReference type="InterPro" id="IPR056798">
    <property type="entry name" value="ADH_Fe_C"/>
</dbReference>
<dbReference type="CDD" id="cd14863">
    <property type="entry name" value="Fe-ADH-like"/>
    <property type="match status" value="1"/>
</dbReference>
<dbReference type="GO" id="GO:0046872">
    <property type="term" value="F:metal ion binding"/>
    <property type="evidence" value="ECO:0007669"/>
    <property type="project" value="InterPro"/>
</dbReference>
<evidence type="ECO:0000313" key="8">
    <source>
        <dbReference type="Proteomes" id="UP001409585"/>
    </source>
</evidence>
<dbReference type="SUPFAM" id="SSF56796">
    <property type="entry name" value="Dehydroquinate synthase-like"/>
    <property type="match status" value="1"/>
</dbReference>
<evidence type="ECO:0000256" key="2">
    <source>
        <dbReference type="ARBA" id="ARBA00007358"/>
    </source>
</evidence>
<proteinExistence type="inferred from homology"/>
<name>A0AAV3U7L8_9ALTE</name>
<dbReference type="Gene3D" id="1.20.1090.10">
    <property type="entry name" value="Dehydroquinate synthase-like - alpha domain"/>
    <property type="match status" value="1"/>
</dbReference>